<feature type="domain" description="ABC transporter" evidence="4">
    <location>
        <begin position="9"/>
        <end position="232"/>
    </location>
</feature>
<keyword evidence="3" id="KW-0067">ATP-binding</keyword>
<sequence length="480" mass="54192">MAQKTEPFISLKKVSIRAHGRVLFENLHWEIKNNEQWAVIGSNGSGRSSLMRAIAGSLPPTKGTITRVSDNIEYVSFETQKKHLPFETFIQDRWNVGLRENGLTVAGLLPKAPRKLIADFGLKTLLGRSIIELSNGERRKVEIARALLKDPSLLILDNPYEGLDEQFRKKLTKILNSLMRSKMRLIIVGTSRDEIPTGITHVFLIEEGGRVTQFPKKSVPRLNLAIDSRGETLPKISKGKGGVEKRAYNASLRGRVSKSYMPIVQMKKVNVLYDGRKILRNVNWTVREYERWALFGPNGAGKTTLLSLILADNPQAYANDITLFGKKRGSGESIWEIKRQIGSVSPELQLYFPTSMTCLDVVCSGWFDTIGLYRECTEDQREIALAWLQRFGVAEHAGEPFENVSEGEQRLTLLARAMVKNPRLLVLDEPCQGLDPEHRDRVLEAVDSIEKDSTTIIYVTHRADELPKSTTHVFRLEKKS</sequence>
<gene>
    <name evidence="5" type="ORF">A3C21_03255</name>
</gene>
<dbReference type="Proteomes" id="UP000178572">
    <property type="component" value="Unassembled WGS sequence"/>
</dbReference>
<dbReference type="GO" id="GO:0042626">
    <property type="term" value="F:ATPase-coupled transmembrane transporter activity"/>
    <property type="evidence" value="ECO:0007669"/>
    <property type="project" value="TreeGrafter"/>
</dbReference>
<dbReference type="SUPFAM" id="SSF52540">
    <property type="entry name" value="P-loop containing nucleoside triphosphate hydrolases"/>
    <property type="match status" value="2"/>
</dbReference>
<dbReference type="Gene3D" id="3.40.50.300">
    <property type="entry name" value="P-loop containing nucleotide triphosphate hydrolases"/>
    <property type="match status" value="2"/>
</dbReference>
<dbReference type="GO" id="GO:0043190">
    <property type="term" value="C:ATP-binding cassette (ABC) transporter complex"/>
    <property type="evidence" value="ECO:0007669"/>
    <property type="project" value="TreeGrafter"/>
</dbReference>
<dbReference type="InterPro" id="IPR003439">
    <property type="entry name" value="ABC_transporter-like_ATP-bd"/>
</dbReference>
<dbReference type="Pfam" id="PF00005">
    <property type="entry name" value="ABC_tran"/>
    <property type="match status" value="2"/>
</dbReference>
<dbReference type="InterPro" id="IPR027417">
    <property type="entry name" value="P-loop_NTPase"/>
</dbReference>
<dbReference type="PANTHER" id="PTHR43553:SF3">
    <property type="entry name" value="ABC TRANSPORTER ATP-BINDING PROTEIN MODF"/>
    <property type="match status" value="1"/>
</dbReference>
<evidence type="ECO:0000256" key="2">
    <source>
        <dbReference type="ARBA" id="ARBA00022741"/>
    </source>
</evidence>
<proteinExistence type="predicted"/>
<evidence type="ECO:0000256" key="1">
    <source>
        <dbReference type="ARBA" id="ARBA00022448"/>
    </source>
</evidence>
<dbReference type="EMBL" id="MFLN01000040">
    <property type="protein sequence ID" value="OGG66678.1"/>
    <property type="molecule type" value="Genomic_DNA"/>
</dbReference>
<keyword evidence="2" id="KW-0547">Nucleotide-binding</keyword>
<comment type="caution">
    <text evidence="5">The sequence shown here is derived from an EMBL/GenBank/DDBJ whole genome shotgun (WGS) entry which is preliminary data.</text>
</comment>
<dbReference type="PANTHER" id="PTHR43553">
    <property type="entry name" value="HEAVY METAL TRANSPORTER"/>
    <property type="match status" value="1"/>
</dbReference>
<organism evidence="5 6">
    <name type="scientific">Candidatus Kaiserbacteria bacterium RIFCSPHIGHO2_02_FULL_59_21</name>
    <dbReference type="NCBI Taxonomy" id="1798500"/>
    <lineage>
        <taxon>Bacteria</taxon>
        <taxon>Candidatus Kaiseribacteriota</taxon>
    </lineage>
</organism>
<dbReference type="InterPro" id="IPR003593">
    <property type="entry name" value="AAA+_ATPase"/>
</dbReference>
<protein>
    <recommendedName>
        <fullName evidence="4">ABC transporter domain-containing protein</fullName>
    </recommendedName>
</protein>
<dbReference type="GO" id="GO:0016887">
    <property type="term" value="F:ATP hydrolysis activity"/>
    <property type="evidence" value="ECO:0007669"/>
    <property type="project" value="InterPro"/>
</dbReference>
<accession>A0A1F6DZ50</accession>
<feature type="domain" description="ABC transporter" evidence="4">
    <location>
        <begin position="264"/>
        <end position="480"/>
    </location>
</feature>
<evidence type="ECO:0000313" key="6">
    <source>
        <dbReference type="Proteomes" id="UP000178572"/>
    </source>
</evidence>
<dbReference type="AlphaFoldDB" id="A0A1F6DZ50"/>
<dbReference type="SMART" id="SM00382">
    <property type="entry name" value="AAA"/>
    <property type="match status" value="2"/>
</dbReference>
<keyword evidence="1" id="KW-0813">Transport</keyword>
<dbReference type="CDD" id="cd00267">
    <property type="entry name" value="ABC_ATPase"/>
    <property type="match status" value="1"/>
</dbReference>
<dbReference type="STRING" id="1798500.A3C21_03255"/>
<reference evidence="5 6" key="1">
    <citation type="journal article" date="2016" name="Nat. Commun.">
        <title>Thousands of microbial genomes shed light on interconnected biogeochemical processes in an aquifer system.</title>
        <authorList>
            <person name="Anantharaman K."/>
            <person name="Brown C.T."/>
            <person name="Hug L.A."/>
            <person name="Sharon I."/>
            <person name="Castelle C.J."/>
            <person name="Probst A.J."/>
            <person name="Thomas B.C."/>
            <person name="Singh A."/>
            <person name="Wilkins M.J."/>
            <person name="Karaoz U."/>
            <person name="Brodie E.L."/>
            <person name="Williams K.H."/>
            <person name="Hubbard S.S."/>
            <person name="Banfield J.F."/>
        </authorList>
    </citation>
    <scope>NUCLEOTIDE SEQUENCE [LARGE SCALE GENOMIC DNA]</scope>
</reference>
<evidence type="ECO:0000313" key="5">
    <source>
        <dbReference type="EMBL" id="OGG66678.1"/>
    </source>
</evidence>
<name>A0A1F6DZ50_9BACT</name>
<dbReference type="GO" id="GO:0005524">
    <property type="term" value="F:ATP binding"/>
    <property type="evidence" value="ECO:0007669"/>
    <property type="project" value="UniProtKB-KW"/>
</dbReference>
<dbReference type="InterPro" id="IPR050095">
    <property type="entry name" value="ECF_ABC_transporter_ATP-bd"/>
</dbReference>
<evidence type="ECO:0000256" key="3">
    <source>
        <dbReference type="ARBA" id="ARBA00022840"/>
    </source>
</evidence>
<evidence type="ECO:0000259" key="4">
    <source>
        <dbReference type="PROSITE" id="PS50893"/>
    </source>
</evidence>
<dbReference type="PROSITE" id="PS50893">
    <property type="entry name" value="ABC_TRANSPORTER_2"/>
    <property type="match status" value="2"/>
</dbReference>